<proteinExistence type="predicted"/>
<feature type="compositionally biased region" description="Basic and acidic residues" evidence="2">
    <location>
        <begin position="439"/>
        <end position="468"/>
    </location>
</feature>
<feature type="compositionally biased region" description="Basic and acidic residues" evidence="2">
    <location>
        <begin position="607"/>
        <end position="627"/>
    </location>
</feature>
<evidence type="ECO:0000256" key="2">
    <source>
        <dbReference type="SAM" id="MobiDB-lite"/>
    </source>
</evidence>
<feature type="compositionally biased region" description="Low complexity" evidence="2">
    <location>
        <begin position="143"/>
        <end position="153"/>
    </location>
</feature>
<feature type="compositionally biased region" description="Polar residues" evidence="2">
    <location>
        <begin position="425"/>
        <end position="437"/>
    </location>
</feature>
<feature type="domain" description="Arf-GAP" evidence="3">
    <location>
        <begin position="3"/>
        <end position="123"/>
    </location>
</feature>
<dbReference type="RefSeq" id="XP_004258023.1">
    <property type="nucleotide sequence ID" value="XM_004257975.1"/>
</dbReference>
<dbReference type="InterPro" id="IPR037278">
    <property type="entry name" value="ARFGAP/RecO"/>
</dbReference>
<dbReference type="PANTHER" id="PTHR46085:SF3">
    <property type="entry name" value="ARF GTPASE ACTIVATING PROTEIN"/>
    <property type="match status" value="1"/>
</dbReference>
<dbReference type="SUPFAM" id="SSF57863">
    <property type="entry name" value="ArfGap/RecO-like zinc finger"/>
    <property type="match status" value="1"/>
</dbReference>
<feature type="compositionally biased region" description="Basic and acidic residues" evidence="2">
    <location>
        <begin position="712"/>
        <end position="737"/>
    </location>
</feature>
<dbReference type="PRINTS" id="PR00405">
    <property type="entry name" value="REVINTRACTNG"/>
</dbReference>
<keyword evidence="5" id="KW-1185">Reference proteome</keyword>
<evidence type="ECO:0000313" key="5">
    <source>
        <dbReference type="Proteomes" id="UP000014680"/>
    </source>
</evidence>
<name>A0A0A1U8T0_ENTIV</name>
<dbReference type="InterPro" id="IPR001164">
    <property type="entry name" value="ArfGAP_dom"/>
</dbReference>
<dbReference type="VEuPathDB" id="AmoebaDB:EIN_151890"/>
<dbReference type="SMART" id="SM00105">
    <property type="entry name" value="ArfGap"/>
    <property type="match status" value="1"/>
</dbReference>
<feature type="region of interest" description="Disordered" evidence="2">
    <location>
        <begin position="338"/>
        <end position="376"/>
    </location>
</feature>
<dbReference type="AlphaFoldDB" id="A0A0A1U8T0"/>
<keyword evidence="1" id="KW-0479">Metal-binding</keyword>
<feature type="region of interest" description="Disordered" evidence="2">
    <location>
        <begin position="123"/>
        <end position="158"/>
    </location>
</feature>
<dbReference type="EMBL" id="KB206474">
    <property type="protein sequence ID" value="ELP91252.1"/>
    <property type="molecule type" value="Genomic_DNA"/>
</dbReference>
<feature type="compositionally biased region" description="Basic and acidic residues" evidence="2">
    <location>
        <begin position="344"/>
        <end position="367"/>
    </location>
</feature>
<dbReference type="PROSITE" id="PS50115">
    <property type="entry name" value="ARFGAP"/>
    <property type="match status" value="1"/>
</dbReference>
<dbReference type="GO" id="GO:0005096">
    <property type="term" value="F:GTPase activator activity"/>
    <property type="evidence" value="ECO:0007669"/>
    <property type="project" value="InterPro"/>
</dbReference>
<dbReference type="InterPro" id="IPR038508">
    <property type="entry name" value="ArfGAP_dom_sf"/>
</dbReference>
<keyword evidence="1" id="KW-0862">Zinc</keyword>
<feature type="compositionally biased region" description="Basic and acidic residues" evidence="2">
    <location>
        <begin position="567"/>
        <end position="598"/>
    </location>
</feature>
<keyword evidence="1" id="KW-0863">Zinc-finger</keyword>
<dbReference type="Pfam" id="PF01412">
    <property type="entry name" value="ArfGap"/>
    <property type="match status" value="1"/>
</dbReference>
<feature type="region of interest" description="Disordered" evidence="2">
    <location>
        <begin position="909"/>
        <end position="974"/>
    </location>
</feature>
<feature type="region of interest" description="Disordered" evidence="2">
    <location>
        <begin position="419"/>
        <end position="643"/>
    </location>
</feature>
<protein>
    <recommendedName>
        <fullName evidence="3">Arf-GAP domain-containing protein</fullName>
    </recommendedName>
</protein>
<dbReference type="GeneID" id="14890340"/>
<feature type="region of interest" description="Disordered" evidence="2">
    <location>
        <begin position="240"/>
        <end position="266"/>
    </location>
</feature>
<dbReference type="CDD" id="cd08838">
    <property type="entry name" value="ArfGap_AGFG"/>
    <property type="match status" value="1"/>
</dbReference>
<evidence type="ECO:0000313" key="4">
    <source>
        <dbReference type="EMBL" id="ELP91252.1"/>
    </source>
</evidence>
<dbReference type="OrthoDB" id="6036at2759"/>
<organism evidence="4 5">
    <name type="scientific">Entamoeba invadens IP1</name>
    <dbReference type="NCBI Taxonomy" id="370355"/>
    <lineage>
        <taxon>Eukaryota</taxon>
        <taxon>Amoebozoa</taxon>
        <taxon>Evosea</taxon>
        <taxon>Archamoebae</taxon>
        <taxon>Mastigamoebida</taxon>
        <taxon>Entamoebidae</taxon>
        <taxon>Entamoeba</taxon>
    </lineage>
</organism>
<dbReference type="GO" id="GO:0008270">
    <property type="term" value="F:zinc ion binding"/>
    <property type="evidence" value="ECO:0007669"/>
    <property type="project" value="UniProtKB-KW"/>
</dbReference>
<gene>
    <name evidence="4" type="ORF">EIN_151890</name>
</gene>
<sequence>MSERLIQKMESLAMTGDNRLCFNCGRTGTAFIVTDFNIFVCTSCSGIHREFNHRVKSVSMSNWTTDQFDKIKNSGNAAGRRIWLAKKPSNFSLPKAGDQTGIREFIKTIFVNKTYYSEETTKQVQLSPTQKTQITGPKRSTMRSRLSYSSSNSQPVNGLLDLPVEQPQHVEVEKEVNMIQSVPQSKSANLQPQVTQIEQLTQSTPPQPKNKYDILAELSMQQQQESASVSSNTVFDFFGSQKSAPEEKKEKNVTPEAPQGSPLMAGTSFVFDQSDFKREENEIQKTPMKEQDLKSDVFAFGASFTTEKEHTPTMTPSSSNVNNVSNNNSKIEIFDFNSSITGTEQKEEKQESTKKSMESDKMTKKESTAPIPDFSAFHFEESETEKIKVNAGMAVFGNSPMLESFNEKTKMNELNQKTEEKTVEQPKNNFSVFNFGTQEIKENHKNEEKSETKEIKEDQKKDEKKFETKNNLFDFGSAFGETSHKIDENPQSEKKFETFGKKEQKKSTQSLFDFGESENVGGKKEDLGDKKKEKTSVQKEENNQPISSEAAVGCKGGCLDNMSASLKEVHNPYDDKNSISSEKTENTEKSEKNEKKGWNESLFDFGDENKEIAKEDKQGEEKKEVMKGEGLNNNTENKQKTPENKYANMFDFETHEVEVKPIETPQEQEKKLEPVSPVLHFDFGMPDNETKNDKKEDPAIPSTSFDFGTTEIEVKEDKKDDPVNLANKESEKKEEKKVESVVKVSEFDFGNSDKKEEIKIEETKDIKDVKEKMQPQKFDKTEIDFGGFSFDNAEAPKLPKSVIKPTNGSSGFSFGDTTNKGFDFDSQSEEKNASPVKQPESVETPQIKSADVKTKEDEMLDIENESKEVDTLVEKKKKEIVQLQEEIAGLEKKKAELTKRKIELANTLEELNKQSKSSAEVQEEQKTDDKPFVGKEEVAASIEKSEEKKEEKHDDEKDRIEKEKKEKAEQEKKTFGKKFDRDAYGFKGNPFVFPLQNENQNLPFSTMFSSII</sequence>
<evidence type="ECO:0000259" key="3">
    <source>
        <dbReference type="PROSITE" id="PS50115"/>
    </source>
</evidence>
<feature type="region of interest" description="Disordered" evidence="2">
    <location>
        <begin position="798"/>
        <end position="865"/>
    </location>
</feature>
<accession>A0A0A1U8T0</accession>
<dbReference type="Gene3D" id="1.10.220.150">
    <property type="entry name" value="Arf GTPase activating protein"/>
    <property type="match status" value="1"/>
</dbReference>
<feature type="compositionally biased region" description="Basic and acidic residues" evidence="2">
    <location>
        <begin position="521"/>
        <end position="542"/>
    </location>
</feature>
<dbReference type="PANTHER" id="PTHR46085">
    <property type="entry name" value="ARFGAP/RECO-RELATED"/>
    <property type="match status" value="1"/>
</dbReference>
<feature type="compositionally biased region" description="Polar residues" evidence="2">
    <location>
        <begin position="123"/>
        <end position="135"/>
    </location>
</feature>
<dbReference type="InterPro" id="IPR044820">
    <property type="entry name" value="AGD14-like"/>
</dbReference>
<dbReference type="KEGG" id="eiv:EIN_151890"/>
<feature type="region of interest" description="Disordered" evidence="2">
    <location>
        <begin position="679"/>
        <end position="737"/>
    </location>
</feature>
<feature type="compositionally biased region" description="Polar residues" evidence="2">
    <location>
        <begin position="804"/>
        <end position="820"/>
    </location>
</feature>
<evidence type="ECO:0000256" key="1">
    <source>
        <dbReference type="PROSITE-ProRule" id="PRU00288"/>
    </source>
</evidence>
<dbReference type="Proteomes" id="UP000014680">
    <property type="component" value="Unassembled WGS sequence"/>
</dbReference>
<reference evidence="4 5" key="1">
    <citation type="submission" date="2012-10" db="EMBL/GenBank/DDBJ databases">
        <authorList>
            <person name="Zafar N."/>
            <person name="Inman J."/>
            <person name="Hall N."/>
            <person name="Lorenzi H."/>
            <person name="Caler E."/>
        </authorList>
    </citation>
    <scope>NUCLEOTIDE SEQUENCE [LARGE SCALE GENOMIC DNA]</scope>
    <source>
        <strain evidence="4 5">IP1</strain>
    </source>
</reference>
<feature type="compositionally biased region" description="Basic and acidic residues" evidence="2">
    <location>
        <begin position="923"/>
        <end position="974"/>
    </location>
</feature>
<feature type="compositionally biased region" description="Basic and acidic residues" evidence="2">
    <location>
        <begin position="244"/>
        <end position="253"/>
    </location>
</feature>
<feature type="compositionally biased region" description="Basic and acidic residues" evidence="2">
    <location>
        <begin position="482"/>
        <end position="506"/>
    </location>
</feature>
<feature type="compositionally biased region" description="Basic and acidic residues" evidence="2">
    <location>
        <begin position="688"/>
        <end position="698"/>
    </location>
</feature>